<evidence type="ECO:0000259" key="4">
    <source>
        <dbReference type="Pfam" id="PF01145"/>
    </source>
</evidence>
<evidence type="ECO:0000256" key="1">
    <source>
        <dbReference type="ARBA" id="ARBA00004167"/>
    </source>
</evidence>
<evidence type="ECO:0000313" key="6">
    <source>
        <dbReference type="Proteomes" id="UP000076962"/>
    </source>
</evidence>
<sequence>MKKRIPAAQAFNRQQAPESDDYGELAAAKSLPSPNEQLPTSKLITSEELQLEKEPIKVRETGFWRWKRVIVPPNAYVVHTRMGRDAPMTLGLGKSFRYNPETDAYLLVPAAMQTIGIVAKSITQEKQGINILAYLQWQINDFSIAYKKLDFSDSRDPLGIVNAQLGEQAEATIKDKIATMSVEEVLTDKAPIIEELTKRLEAVTEGAGGTQEGLGIKIVTVQIREALVSSQKLWQDLQAPFRHQQEKMARISQLTMQNEVQQKELESRQLRETREAETIAAIEHVKHESQLAALQNTHESILEKAKLENEANNKQKTLQTEQALHATTEESRLNDAKMQAEQQRLEQETILKKQAAEFNLVIQEQDDLLEAKALEARLTRQRQTHQAEMALEEASHQLKMAQREKEVEIARMEQENRNLINESDLLRRFIDKSVEIAAEMPDIQELKVLQTGNETFDAFSAFVAKMLAVAESLGIPLKK</sequence>
<dbReference type="AlphaFoldDB" id="A0A176RWM9"/>
<dbReference type="Proteomes" id="UP000076962">
    <property type="component" value="Unassembled WGS sequence"/>
</dbReference>
<keyword evidence="6" id="KW-1185">Reference proteome</keyword>
<dbReference type="EMBL" id="LUTY01002531">
    <property type="protein sequence ID" value="OAD20160.1"/>
    <property type="molecule type" value="Genomic_DNA"/>
</dbReference>
<proteinExistence type="predicted"/>
<dbReference type="SUPFAM" id="SSF117892">
    <property type="entry name" value="Band 7/SPFH domain"/>
    <property type="match status" value="1"/>
</dbReference>
<evidence type="ECO:0000256" key="3">
    <source>
        <dbReference type="SAM" id="MobiDB-lite"/>
    </source>
</evidence>
<comment type="subcellular location">
    <subcellularLocation>
        <location evidence="1">Membrane</location>
        <topology evidence="1">Single-pass membrane protein</topology>
    </subcellularLocation>
</comment>
<gene>
    <name evidence="5" type="ORF">THIOM_004160</name>
</gene>
<comment type="caution">
    <text evidence="5">The sequence shown here is derived from an EMBL/GenBank/DDBJ whole genome shotgun (WGS) entry which is preliminary data.</text>
</comment>
<dbReference type="InterPro" id="IPR036013">
    <property type="entry name" value="Band_7/SPFH_dom_sf"/>
</dbReference>
<evidence type="ECO:0000313" key="5">
    <source>
        <dbReference type="EMBL" id="OAD20160.1"/>
    </source>
</evidence>
<feature type="coiled-coil region" evidence="2">
    <location>
        <begin position="384"/>
        <end position="422"/>
    </location>
</feature>
<organism evidence="5 6">
    <name type="scientific">Candidatus Thiomargarita nelsonii</name>
    <dbReference type="NCBI Taxonomy" id="1003181"/>
    <lineage>
        <taxon>Bacteria</taxon>
        <taxon>Pseudomonadati</taxon>
        <taxon>Pseudomonadota</taxon>
        <taxon>Gammaproteobacteria</taxon>
        <taxon>Thiotrichales</taxon>
        <taxon>Thiotrichaceae</taxon>
        <taxon>Thiomargarita</taxon>
    </lineage>
</organism>
<dbReference type="Gene3D" id="3.30.479.30">
    <property type="entry name" value="Band 7 domain"/>
    <property type="match status" value="1"/>
</dbReference>
<dbReference type="Pfam" id="PF01145">
    <property type="entry name" value="Band_7"/>
    <property type="match status" value="1"/>
</dbReference>
<feature type="domain" description="Band 7" evidence="4">
    <location>
        <begin position="70"/>
        <end position="254"/>
    </location>
</feature>
<protein>
    <submittedName>
        <fullName evidence="5">Band 7 protein</fullName>
    </submittedName>
</protein>
<feature type="region of interest" description="Disordered" evidence="3">
    <location>
        <begin position="1"/>
        <end position="24"/>
    </location>
</feature>
<evidence type="ECO:0000256" key="2">
    <source>
        <dbReference type="SAM" id="Coils"/>
    </source>
</evidence>
<reference evidence="5 6" key="1">
    <citation type="submission" date="2016-05" db="EMBL/GenBank/DDBJ databases">
        <title>Single-cell genome of chain-forming Candidatus Thiomargarita nelsonii and comparison to other large sulfur-oxidizing bacteria.</title>
        <authorList>
            <person name="Winkel M."/>
            <person name="Salman V."/>
            <person name="Woyke T."/>
            <person name="Schulz-Vogt H."/>
            <person name="Richter M."/>
            <person name="Flood B."/>
            <person name="Bailey J."/>
            <person name="Amann R."/>
            <person name="Mussmann M."/>
        </authorList>
    </citation>
    <scope>NUCLEOTIDE SEQUENCE [LARGE SCALE GENOMIC DNA]</scope>
    <source>
        <strain evidence="5 6">THI036</strain>
    </source>
</reference>
<name>A0A176RWM9_9GAMM</name>
<keyword evidence="2" id="KW-0175">Coiled coil</keyword>
<feature type="coiled-coil region" evidence="2">
    <location>
        <begin position="304"/>
        <end position="346"/>
    </location>
</feature>
<dbReference type="GO" id="GO:0016020">
    <property type="term" value="C:membrane"/>
    <property type="evidence" value="ECO:0007669"/>
    <property type="project" value="UniProtKB-SubCell"/>
</dbReference>
<dbReference type="InterPro" id="IPR001107">
    <property type="entry name" value="Band_7"/>
</dbReference>
<accession>A0A176RWM9</accession>